<dbReference type="GO" id="GO:0005975">
    <property type="term" value="P:carbohydrate metabolic process"/>
    <property type="evidence" value="ECO:0007669"/>
    <property type="project" value="InterPro"/>
</dbReference>
<dbReference type="Gene3D" id="2.60.40.1180">
    <property type="entry name" value="Golgi alpha-mannosidase II"/>
    <property type="match status" value="1"/>
</dbReference>
<sequence length="477" mass="53925">MMTARRLPILLPLMLAAAFLGALPARAADEAALAAHQPEPYVKLTHPEWAKKAVIYQINTRQFTPEGTFTAAAKQLPRLKAMGVDILWLMPVQEIGVQNRKGTLGSPYSIKDYYKVNPEFGTMEELKAFLAEAHALGLHVILDWVANHTAWDNALAADHPDWYERDWKGDFRPTPWWDWEDIIDLDYSKPEVRAYMADAMKFWVQDVGFDGFRCDVAGYVPLDFWEKVRVELDAVKPVFMLAEWQSRDLMAKAFDATYSWEWFDSMKGVAQGKADVGALFGYYSNNESGWPEDGYRMTYTSNHDKNAWEGTDAELFGKGFEAATVLAIVGEGMPMIYNGQEAGLDKRLEFFERDPIDWPAKLPLEGFYTRLFKMVDENEALWNGAAGARMVRVVNDRPSEVFSFVRQKGKAKLFAVFNMTDKPVTVGFKEPMFVGDYAETLASGRAPEVSTPATLSADTRFELAPWGYRVFSDPAGK</sequence>
<feature type="signal peptide" evidence="1">
    <location>
        <begin position="1"/>
        <end position="27"/>
    </location>
</feature>
<keyword evidence="4" id="KW-1185">Reference proteome</keyword>
<keyword evidence="3" id="KW-0378">Hydrolase</keyword>
<organism evidence="3 4">
    <name type="scientific">Gimibacter soli</name>
    <dbReference type="NCBI Taxonomy" id="3024400"/>
    <lineage>
        <taxon>Bacteria</taxon>
        <taxon>Pseudomonadati</taxon>
        <taxon>Pseudomonadota</taxon>
        <taxon>Alphaproteobacteria</taxon>
        <taxon>Kordiimonadales</taxon>
        <taxon>Temperatibacteraceae</taxon>
        <taxon>Gimibacter</taxon>
    </lineage>
</organism>
<dbReference type="Gene3D" id="3.20.20.80">
    <property type="entry name" value="Glycosidases"/>
    <property type="match status" value="1"/>
</dbReference>
<proteinExistence type="predicted"/>
<feature type="domain" description="Glycosyl hydrolase family 13 catalytic" evidence="2">
    <location>
        <begin position="57"/>
        <end position="389"/>
    </location>
</feature>
<protein>
    <submittedName>
        <fullName evidence="3">Alpha-amylase family glycosyl hydrolase</fullName>
    </submittedName>
</protein>
<dbReference type="Pfam" id="PF00128">
    <property type="entry name" value="Alpha-amylase"/>
    <property type="match status" value="1"/>
</dbReference>
<dbReference type="SUPFAM" id="SSF51445">
    <property type="entry name" value="(Trans)glycosidases"/>
    <property type="match status" value="1"/>
</dbReference>
<evidence type="ECO:0000313" key="4">
    <source>
        <dbReference type="Proteomes" id="UP001217500"/>
    </source>
</evidence>
<name>A0AAE9XRQ7_9PROT</name>
<dbReference type="PANTHER" id="PTHR47786:SF2">
    <property type="entry name" value="GLYCOSYL HYDROLASE FAMILY 13 CATALYTIC DOMAIN-CONTAINING PROTEIN"/>
    <property type="match status" value="1"/>
</dbReference>
<evidence type="ECO:0000256" key="1">
    <source>
        <dbReference type="SAM" id="SignalP"/>
    </source>
</evidence>
<dbReference type="AlphaFoldDB" id="A0AAE9XRQ7"/>
<dbReference type="RefSeq" id="WP_289504573.1">
    <property type="nucleotide sequence ID" value="NZ_CP116805.1"/>
</dbReference>
<keyword evidence="1" id="KW-0732">Signal</keyword>
<gene>
    <name evidence="3" type="ORF">PH603_03605</name>
</gene>
<feature type="chain" id="PRO_5041991988" evidence="1">
    <location>
        <begin position="28"/>
        <end position="477"/>
    </location>
</feature>
<reference evidence="3" key="1">
    <citation type="submission" date="2023-01" db="EMBL/GenBank/DDBJ databases">
        <title>The genome sequence of Kordiimonadaceae bacterium 6D33.</title>
        <authorList>
            <person name="Liu Y."/>
        </authorList>
    </citation>
    <scope>NUCLEOTIDE SEQUENCE</scope>
    <source>
        <strain evidence="3">6D33</strain>
    </source>
</reference>
<dbReference type="GO" id="GO:0016787">
    <property type="term" value="F:hydrolase activity"/>
    <property type="evidence" value="ECO:0007669"/>
    <property type="project" value="UniProtKB-KW"/>
</dbReference>
<dbReference type="InterPro" id="IPR013780">
    <property type="entry name" value="Glyco_hydro_b"/>
</dbReference>
<dbReference type="CDD" id="cd11313">
    <property type="entry name" value="AmyAc_arch_bac_AmyA"/>
    <property type="match status" value="1"/>
</dbReference>
<accession>A0AAE9XRQ7</accession>
<evidence type="ECO:0000259" key="2">
    <source>
        <dbReference type="SMART" id="SM00642"/>
    </source>
</evidence>
<dbReference type="SUPFAM" id="SSF51011">
    <property type="entry name" value="Glycosyl hydrolase domain"/>
    <property type="match status" value="1"/>
</dbReference>
<dbReference type="InterPro" id="IPR017853">
    <property type="entry name" value="GH"/>
</dbReference>
<evidence type="ECO:0000313" key="3">
    <source>
        <dbReference type="EMBL" id="WCL54844.1"/>
    </source>
</evidence>
<dbReference type="Proteomes" id="UP001217500">
    <property type="component" value="Chromosome"/>
</dbReference>
<dbReference type="InterPro" id="IPR006047">
    <property type="entry name" value="GH13_cat_dom"/>
</dbReference>
<dbReference type="SMART" id="SM00642">
    <property type="entry name" value="Aamy"/>
    <property type="match status" value="1"/>
</dbReference>
<dbReference type="PANTHER" id="PTHR47786">
    <property type="entry name" value="ALPHA-1,4-GLUCAN:MALTOSE-1-PHOSPHATE MALTOSYLTRANSFERASE"/>
    <property type="match status" value="1"/>
</dbReference>
<dbReference type="EMBL" id="CP116805">
    <property type="protein sequence ID" value="WCL54844.1"/>
    <property type="molecule type" value="Genomic_DNA"/>
</dbReference>
<dbReference type="KEGG" id="gso:PH603_03605"/>